<name>A0A3R7NTZ9_PENVA</name>
<protein>
    <submittedName>
        <fullName evidence="2">Uncharacterized protein</fullName>
    </submittedName>
</protein>
<evidence type="ECO:0000313" key="3">
    <source>
        <dbReference type="Proteomes" id="UP000283509"/>
    </source>
</evidence>
<organism evidence="2 3">
    <name type="scientific">Penaeus vannamei</name>
    <name type="common">Whiteleg shrimp</name>
    <name type="synonym">Litopenaeus vannamei</name>
    <dbReference type="NCBI Taxonomy" id="6689"/>
    <lineage>
        <taxon>Eukaryota</taxon>
        <taxon>Metazoa</taxon>
        <taxon>Ecdysozoa</taxon>
        <taxon>Arthropoda</taxon>
        <taxon>Crustacea</taxon>
        <taxon>Multicrustacea</taxon>
        <taxon>Malacostraca</taxon>
        <taxon>Eumalacostraca</taxon>
        <taxon>Eucarida</taxon>
        <taxon>Decapoda</taxon>
        <taxon>Dendrobranchiata</taxon>
        <taxon>Penaeoidea</taxon>
        <taxon>Penaeidae</taxon>
        <taxon>Penaeus</taxon>
    </lineage>
</organism>
<feature type="transmembrane region" description="Helical" evidence="1">
    <location>
        <begin position="286"/>
        <end position="304"/>
    </location>
</feature>
<reference evidence="2 3" key="2">
    <citation type="submission" date="2019-01" db="EMBL/GenBank/DDBJ databases">
        <title>The decoding of complex shrimp genome reveals the adaptation for benthos swimmer, frequently molting mechanism and breeding impact on genome.</title>
        <authorList>
            <person name="Sun Y."/>
            <person name="Gao Y."/>
            <person name="Yu Y."/>
        </authorList>
    </citation>
    <scope>NUCLEOTIDE SEQUENCE [LARGE SCALE GENOMIC DNA]</scope>
    <source>
        <tissue evidence="2">Muscle</tissue>
    </source>
</reference>
<feature type="transmembrane region" description="Helical" evidence="1">
    <location>
        <begin position="397"/>
        <end position="420"/>
    </location>
</feature>
<evidence type="ECO:0000313" key="2">
    <source>
        <dbReference type="EMBL" id="ROT66679.1"/>
    </source>
</evidence>
<dbReference type="Proteomes" id="UP000283509">
    <property type="component" value="Unassembled WGS sequence"/>
</dbReference>
<gene>
    <name evidence="2" type="ORF">C7M84_015282</name>
</gene>
<proteinExistence type="predicted"/>
<reference evidence="2 3" key="1">
    <citation type="submission" date="2018-04" db="EMBL/GenBank/DDBJ databases">
        <authorList>
            <person name="Zhang X."/>
            <person name="Yuan J."/>
            <person name="Li F."/>
            <person name="Xiang J."/>
        </authorList>
    </citation>
    <scope>NUCLEOTIDE SEQUENCE [LARGE SCALE GENOMIC DNA]</scope>
    <source>
        <tissue evidence="2">Muscle</tissue>
    </source>
</reference>
<comment type="caution">
    <text evidence="2">The sequence shown here is derived from an EMBL/GenBank/DDBJ whole genome shotgun (WGS) entry which is preliminary data.</text>
</comment>
<dbReference type="EMBL" id="QCYY01002904">
    <property type="protein sequence ID" value="ROT66679.1"/>
    <property type="molecule type" value="Genomic_DNA"/>
</dbReference>
<keyword evidence="1" id="KW-1133">Transmembrane helix</keyword>
<dbReference type="AlphaFoldDB" id="A0A3R7NTZ9"/>
<feature type="transmembrane region" description="Helical" evidence="1">
    <location>
        <begin position="132"/>
        <end position="154"/>
    </location>
</feature>
<sequence length="430" mass="47059">MLRVSSWLRGFPAFFAAQRDPRSGISPLSHPPPPHPSLPLTLASHSSGLFSISLGLFKDRCSPLVFLSLSSALCFISPALSPPLSPRAVSLSIRRLRMKRPSLVFFSSQLLHSSTDSPSLFLFSLDLFSPPLLYSLSLPSVIVSVSLSLSLSLISPHLCASVLSLLHVFSFSLSLSLSLIFFSLLLYLSYHLLFYQSIYPILDFSFPHSPLHYSLSFFSPLPLILSPSRSYSPPLFSPLSSLSLSSLSSTLSSSHLSRLLSPSLLVFSLSPSLLPLISRLLNIQDLLSLLSPSYLSIYISIYYSCPNQSLFSLSLFFSFLSFSLLFPPSLLLFLLSSYSQPPAPLSPLSLSLTLFSRLSLSISHSSLTDSLSLSSLFLLSAPSHLLSCLASSLFHPLLLFLSVSLSDLSLLSLFIFSLHLHTVQKLLVPI</sequence>
<feature type="transmembrane region" description="Helical" evidence="1">
    <location>
        <begin position="310"/>
        <end position="335"/>
    </location>
</feature>
<feature type="transmembrane region" description="Helical" evidence="1">
    <location>
        <begin position="166"/>
        <end position="190"/>
    </location>
</feature>
<accession>A0A3R7NTZ9</accession>
<evidence type="ECO:0000256" key="1">
    <source>
        <dbReference type="SAM" id="Phobius"/>
    </source>
</evidence>
<keyword evidence="3" id="KW-1185">Reference proteome</keyword>
<keyword evidence="1" id="KW-0812">Transmembrane</keyword>
<keyword evidence="1" id="KW-0472">Membrane</keyword>